<dbReference type="SUPFAM" id="SSF102114">
    <property type="entry name" value="Radical SAM enzymes"/>
    <property type="match status" value="1"/>
</dbReference>
<name>G0GE37_WINT7</name>
<feature type="domain" description="Radical SAM core" evidence="1">
    <location>
        <begin position="235"/>
        <end position="465"/>
    </location>
</feature>
<accession>G0GE37</accession>
<dbReference type="EMBL" id="CP002903">
    <property type="protein sequence ID" value="AEJ61390.1"/>
    <property type="molecule type" value="Genomic_DNA"/>
</dbReference>
<sequence>MGYAFDRLRKALHSVRQPGRYVGGEYGAITEEFSPDDLTIAICFPDLYEIGMSNTAIYYLYDLLNRIPGVHCERVFAPAPDFERSLSDHGLLLYGLETRTPLREFDIVAISVGYELGFTNIATILRAGGVAVEGARRSLAGDPVILMGGPGATNPLPFASLVDAVFIGEFEAIYPDLLYRLRDEKRKGGDRDAILQVLGEDPHVWMPGKQKAKRAIWMGFGEPRIYSYRPVPNIPAVQDHAVVEIMRGCPQGCRFCHAGIFYRPQRVKSPSAIHEEVRHLHENLGYREITLASLSSGDYPGIFDLVRSLNREFAGRHLSFSLPSLKVSTFALELLEEIGKGKKSGLTFAVETPYPEGQRGLNKEVELEKVISILQRAKEKGWRLAKFYFMVGLPYSIEDEREAERIVEYIETISRATRISIHMNIGTFVPKPHTPFQWAPQLSYEEAKRRIFQVRDRLKRYKWVKVGFHNPLQSVLEGLLSRGDERVGALFLEAWERGARFEAWDEYLNEELWMSLLEREKQLVEEVLRGRPESGELPWGCVDLGVSRHFLKREWKRAQKGEMTAPCDVPCDHACGVCSRKVHLKHTPEEPLQPSSNARVSSTEDIGIASTYKPHHSDDLEEVLIFFEKKGGLSYVPHRAMLGVFERSFIRAGMRIEYSRGFSPHPRMEFLRPLPVAVSSLCEVVRLRAALSTLPDHGTLADSFPPGIDVWGIVKKNFSGSLTPLYAGELYRLSGIDHKQLEHVLEKIQHAERGASSPEVLPEFSLVEGDILLYIPVEGGVNLKALLSELHPHEGLAILREDMLLRDAGRCFSVYDLPGRFNLQALLWRPPRGSRVPLVSFSEMRSLFP</sequence>
<evidence type="ECO:0000313" key="2">
    <source>
        <dbReference type="EMBL" id="AEJ61390.1"/>
    </source>
</evidence>
<proteinExistence type="predicted"/>
<dbReference type="PROSITE" id="PS51918">
    <property type="entry name" value="RADICAL_SAM"/>
    <property type="match status" value="1"/>
</dbReference>
<dbReference type="Proteomes" id="UP000007254">
    <property type="component" value="Chromosome"/>
</dbReference>
<dbReference type="InterPro" id="IPR018768">
    <property type="entry name" value="DUF2344"/>
</dbReference>
<dbReference type="Pfam" id="PF19864">
    <property type="entry name" value="Radical_SAM_N2"/>
    <property type="match status" value="1"/>
</dbReference>
<dbReference type="InterPro" id="IPR023404">
    <property type="entry name" value="rSAM_horseshoe"/>
</dbReference>
<dbReference type="KEGG" id="stq:Spith_1118"/>
<dbReference type="AlphaFoldDB" id="G0GE37"/>
<dbReference type="Pfam" id="PF04055">
    <property type="entry name" value="Radical_SAM"/>
    <property type="match status" value="1"/>
</dbReference>
<dbReference type="Gene3D" id="3.80.30.20">
    <property type="entry name" value="tm_1862 like domain"/>
    <property type="match status" value="1"/>
</dbReference>
<keyword evidence="3" id="KW-1185">Reference proteome</keyword>
<dbReference type="PANTHER" id="PTHR42731">
    <property type="entry name" value="SLL1084 PROTEIN"/>
    <property type="match status" value="1"/>
</dbReference>
<dbReference type="STRING" id="869211.Spith_1118"/>
<dbReference type="InterPro" id="IPR006638">
    <property type="entry name" value="Elp3/MiaA/NifB-like_rSAM"/>
</dbReference>
<dbReference type="InterPro" id="IPR007197">
    <property type="entry name" value="rSAM"/>
</dbReference>
<dbReference type="HOGENOM" id="CLU_011543_2_2_12"/>
<evidence type="ECO:0000313" key="3">
    <source>
        <dbReference type="Proteomes" id="UP000007254"/>
    </source>
</evidence>
<protein>
    <submittedName>
        <fullName evidence="2">Radical SAM domain protein</fullName>
    </submittedName>
</protein>
<reference evidence="2 3" key="1">
    <citation type="submission" date="2011-06" db="EMBL/GenBank/DDBJ databases">
        <title>The complete genome of Spirochaeta thermophila DSM 6578.</title>
        <authorList>
            <consortium name="US DOE Joint Genome Institute (JGI-PGF)"/>
            <person name="Lucas S."/>
            <person name="Lapidus A."/>
            <person name="Bruce D."/>
            <person name="Goodwin L."/>
            <person name="Pitluck S."/>
            <person name="Peters L."/>
            <person name="Kyrpides N."/>
            <person name="Mavromatis K."/>
            <person name="Ivanova N."/>
            <person name="Mikailova N."/>
            <person name="Pagani I."/>
            <person name="Chertkov O."/>
            <person name="Detter J.C."/>
            <person name="Tapia R."/>
            <person name="Han C."/>
            <person name="Land M."/>
            <person name="Hauser L."/>
            <person name="Markowitz V."/>
            <person name="Cheng J.-F."/>
            <person name="Hugenholtz P."/>
            <person name="Woyke T."/>
            <person name="Wu D."/>
            <person name="Spring S."/>
            <person name="Merkhoffer B."/>
            <person name="Schneider S."/>
            <person name="Klenk H.-P."/>
            <person name="Eisen J.A."/>
        </authorList>
    </citation>
    <scope>NUCLEOTIDE SEQUENCE [LARGE SCALE GENOMIC DNA]</scope>
    <source>
        <strain evidence="3">ATCC 700085 / DSM 6578 / Z-1203</strain>
    </source>
</reference>
<dbReference type="CDD" id="cd02065">
    <property type="entry name" value="B12-binding_like"/>
    <property type="match status" value="1"/>
</dbReference>
<organism evidence="2 3">
    <name type="scientific">Winmispira thermophila (strain ATCC 700085 / DSM 6578 / Z-1203)</name>
    <name type="common">Spirochaeta thermophila</name>
    <dbReference type="NCBI Taxonomy" id="869211"/>
    <lineage>
        <taxon>Bacteria</taxon>
        <taxon>Pseudomonadati</taxon>
        <taxon>Spirochaetota</taxon>
        <taxon>Spirochaetia</taxon>
        <taxon>Winmispirales</taxon>
        <taxon>Winmispiraceae</taxon>
        <taxon>Winmispira</taxon>
    </lineage>
</organism>
<dbReference type="Pfam" id="PF10105">
    <property type="entry name" value="DUF2344"/>
    <property type="match status" value="1"/>
</dbReference>
<dbReference type="CDD" id="cd01335">
    <property type="entry name" value="Radical_SAM"/>
    <property type="match status" value="1"/>
</dbReference>
<dbReference type="OrthoDB" id="9806827at2"/>
<dbReference type="GO" id="GO:0051536">
    <property type="term" value="F:iron-sulfur cluster binding"/>
    <property type="evidence" value="ECO:0007669"/>
    <property type="project" value="InterPro"/>
</dbReference>
<dbReference type="SMART" id="SM00729">
    <property type="entry name" value="Elp3"/>
    <property type="match status" value="1"/>
</dbReference>
<evidence type="ECO:0000259" key="1">
    <source>
        <dbReference type="PROSITE" id="PS51918"/>
    </source>
</evidence>
<dbReference type="PANTHER" id="PTHR42731:SF1">
    <property type="entry name" value="RADICAL SAM DOMAIN PROTEIN"/>
    <property type="match status" value="1"/>
</dbReference>
<dbReference type="SFLD" id="SFLDG01082">
    <property type="entry name" value="B12-binding_domain_containing"/>
    <property type="match status" value="1"/>
</dbReference>
<dbReference type="SFLD" id="SFLDS00029">
    <property type="entry name" value="Radical_SAM"/>
    <property type="match status" value="1"/>
</dbReference>
<dbReference type="InterPro" id="IPR058240">
    <property type="entry name" value="rSAM_sf"/>
</dbReference>
<dbReference type="RefSeq" id="WP_014624737.1">
    <property type="nucleotide sequence ID" value="NC_017583.1"/>
</dbReference>
<dbReference type="InterPro" id="IPR045784">
    <property type="entry name" value="Radical_SAM_N2"/>
</dbReference>
<gene>
    <name evidence="2" type="ordered locus">Spith_1118</name>
</gene>
<dbReference type="GO" id="GO:0003824">
    <property type="term" value="F:catalytic activity"/>
    <property type="evidence" value="ECO:0007669"/>
    <property type="project" value="InterPro"/>
</dbReference>
<dbReference type="NCBIfam" id="TIGR03936">
    <property type="entry name" value="sam_1_link_chp"/>
    <property type="match status" value="1"/>
</dbReference>